<proteinExistence type="inferred from homology"/>
<dbReference type="AlphaFoldDB" id="A0A8J4G8D3"/>
<keyword evidence="9" id="KW-0808">Transferase</keyword>
<dbReference type="GO" id="GO:0005524">
    <property type="term" value="F:ATP binding"/>
    <property type="evidence" value="ECO:0007669"/>
    <property type="project" value="UniProtKB-KW"/>
</dbReference>
<feature type="compositionally biased region" description="Basic and acidic residues" evidence="19">
    <location>
        <begin position="685"/>
        <end position="695"/>
    </location>
</feature>
<comment type="cofactor">
    <cofactor evidence="1">
        <name>Mg(2+)</name>
        <dbReference type="ChEBI" id="CHEBI:18420"/>
    </cofactor>
</comment>
<dbReference type="PANTHER" id="PTHR45723">
    <property type="entry name" value="SERINE/THREONINE-PROTEIN KINASE RIO1"/>
    <property type="match status" value="1"/>
</dbReference>
<keyword evidence="13" id="KW-0378">Hydrolase</keyword>
<reference evidence="20" key="1">
    <citation type="journal article" date="2021" name="Proc. Natl. Acad. Sci. U.S.A.">
        <title>Three genomes in the algal genus Volvox reveal the fate of a haploid sex-determining region after a transition to homothallism.</title>
        <authorList>
            <person name="Yamamoto K."/>
            <person name="Hamaji T."/>
            <person name="Kawai-Toyooka H."/>
            <person name="Matsuzaki R."/>
            <person name="Takahashi F."/>
            <person name="Nishimura Y."/>
            <person name="Kawachi M."/>
            <person name="Noguchi H."/>
            <person name="Minakuchi Y."/>
            <person name="Umen J.G."/>
            <person name="Toyoda A."/>
            <person name="Nozaki H."/>
        </authorList>
    </citation>
    <scope>NUCLEOTIDE SEQUENCE</scope>
    <source>
        <strain evidence="20">NIES-3785</strain>
    </source>
</reference>
<dbReference type="InterPro" id="IPR000719">
    <property type="entry name" value="Prot_kinase_dom"/>
</dbReference>
<keyword evidence="12" id="KW-0418">Kinase</keyword>
<dbReference type="InterPro" id="IPR018934">
    <property type="entry name" value="RIO_dom"/>
</dbReference>
<comment type="caution">
    <text evidence="20">The sequence shown here is derived from an EMBL/GenBank/DDBJ whole genome shotgun (WGS) entry which is preliminary data.</text>
</comment>
<comment type="subcellular location">
    <subcellularLocation>
        <location evidence="2">Cytoplasm</location>
    </subcellularLocation>
</comment>
<evidence type="ECO:0000256" key="11">
    <source>
        <dbReference type="ARBA" id="ARBA00022741"/>
    </source>
</evidence>
<keyword evidence="14" id="KW-0067">ATP-binding</keyword>
<keyword evidence="6" id="KW-0963">Cytoplasm</keyword>
<evidence type="ECO:0000256" key="15">
    <source>
        <dbReference type="ARBA" id="ARBA00022842"/>
    </source>
</evidence>
<evidence type="ECO:0000256" key="14">
    <source>
        <dbReference type="ARBA" id="ARBA00022840"/>
    </source>
</evidence>
<evidence type="ECO:0000256" key="3">
    <source>
        <dbReference type="ARBA" id="ARBA00009196"/>
    </source>
</evidence>
<dbReference type="OrthoDB" id="205248at2759"/>
<comment type="catalytic activity">
    <reaction evidence="16">
        <text>L-threonyl-[protein] + ATP = O-phospho-L-threonyl-[protein] + ADP + H(+)</text>
        <dbReference type="Rhea" id="RHEA:46608"/>
        <dbReference type="Rhea" id="RHEA-COMP:11060"/>
        <dbReference type="Rhea" id="RHEA-COMP:11605"/>
        <dbReference type="ChEBI" id="CHEBI:15378"/>
        <dbReference type="ChEBI" id="CHEBI:30013"/>
        <dbReference type="ChEBI" id="CHEBI:30616"/>
        <dbReference type="ChEBI" id="CHEBI:61977"/>
        <dbReference type="ChEBI" id="CHEBI:456216"/>
        <dbReference type="EC" id="2.7.11.1"/>
    </reaction>
</comment>
<evidence type="ECO:0000313" key="21">
    <source>
        <dbReference type="Proteomes" id="UP000722791"/>
    </source>
</evidence>
<evidence type="ECO:0000256" key="6">
    <source>
        <dbReference type="ARBA" id="ARBA00022490"/>
    </source>
</evidence>
<dbReference type="InterPro" id="IPR011009">
    <property type="entry name" value="Kinase-like_dom_sf"/>
</dbReference>
<dbReference type="GO" id="GO:0004674">
    <property type="term" value="F:protein serine/threonine kinase activity"/>
    <property type="evidence" value="ECO:0007669"/>
    <property type="project" value="UniProtKB-KW"/>
</dbReference>
<evidence type="ECO:0000313" key="20">
    <source>
        <dbReference type="EMBL" id="GIM02005.1"/>
    </source>
</evidence>
<evidence type="ECO:0000256" key="13">
    <source>
        <dbReference type="ARBA" id="ARBA00022801"/>
    </source>
</evidence>
<accession>A0A8J4G8D3</accession>
<dbReference type="EMBL" id="BNCQ01000010">
    <property type="protein sequence ID" value="GIM02005.1"/>
    <property type="molecule type" value="Genomic_DNA"/>
</dbReference>
<organism evidence="20 21">
    <name type="scientific">Volvox reticuliferus</name>
    <dbReference type="NCBI Taxonomy" id="1737510"/>
    <lineage>
        <taxon>Eukaryota</taxon>
        <taxon>Viridiplantae</taxon>
        <taxon>Chlorophyta</taxon>
        <taxon>core chlorophytes</taxon>
        <taxon>Chlorophyceae</taxon>
        <taxon>CS clade</taxon>
        <taxon>Chlamydomonadales</taxon>
        <taxon>Volvocaceae</taxon>
        <taxon>Volvox</taxon>
    </lineage>
</organism>
<dbReference type="EC" id="2.7.11.1" evidence="4"/>
<evidence type="ECO:0000256" key="2">
    <source>
        <dbReference type="ARBA" id="ARBA00004496"/>
    </source>
</evidence>
<feature type="region of interest" description="Disordered" evidence="19">
    <location>
        <begin position="638"/>
        <end position="730"/>
    </location>
</feature>
<keyword evidence="8" id="KW-0723">Serine/threonine-protein kinase</keyword>
<evidence type="ECO:0000256" key="7">
    <source>
        <dbReference type="ARBA" id="ARBA00022517"/>
    </source>
</evidence>
<evidence type="ECO:0000256" key="16">
    <source>
        <dbReference type="ARBA" id="ARBA00047899"/>
    </source>
</evidence>
<dbReference type="CDD" id="cd05147">
    <property type="entry name" value="RIO1_euk"/>
    <property type="match status" value="1"/>
</dbReference>
<dbReference type="InterPro" id="IPR018935">
    <property type="entry name" value="RIO_kinase_CS"/>
</dbReference>
<evidence type="ECO:0000256" key="8">
    <source>
        <dbReference type="ARBA" id="ARBA00022527"/>
    </source>
</evidence>
<dbReference type="GO" id="GO:0042254">
    <property type="term" value="P:ribosome biogenesis"/>
    <property type="evidence" value="ECO:0007669"/>
    <property type="project" value="UniProtKB-KW"/>
</dbReference>
<dbReference type="FunFam" id="3.30.200.20:FF:000148">
    <property type="entry name" value="Serine/threonine-protein kinase RIO1"/>
    <property type="match status" value="1"/>
</dbReference>
<dbReference type="Pfam" id="PF01163">
    <property type="entry name" value="RIO1"/>
    <property type="match status" value="1"/>
</dbReference>
<name>A0A8J4G8D3_9CHLO</name>
<keyword evidence="15" id="KW-0460">Magnesium</keyword>
<keyword evidence="7" id="KW-0690">Ribosome biogenesis</keyword>
<feature type="compositionally biased region" description="Acidic residues" evidence="19">
    <location>
        <begin position="648"/>
        <end position="671"/>
    </location>
</feature>
<dbReference type="InterPro" id="IPR051272">
    <property type="entry name" value="RIO-type_Ser/Thr_kinase"/>
</dbReference>
<evidence type="ECO:0000256" key="4">
    <source>
        <dbReference type="ARBA" id="ARBA00012513"/>
    </source>
</evidence>
<feature type="compositionally biased region" description="Basic residues" evidence="19">
    <location>
        <begin position="709"/>
        <end position="730"/>
    </location>
</feature>
<dbReference type="SMART" id="SM00090">
    <property type="entry name" value="RIO"/>
    <property type="match status" value="1"/>
</dbReference>
<gene>
    <name evidence="20" type="ORF">Vretimale_6760</name>
</gene>
<dbReference type="GO" id="GO:0046872">
    <property type="term" value="F:metal ion binding"/>
    <property type="evidence" value="ECO:0007669"/>
    <property type="project" value="UniProtKB-KW"/>
</dbReference>
<dbReference type="Proteomes" id="UP000722791">
    <property type="component" value="Unassembled WGS sequence"/>
</dbReference>
<dbReference type="SUPFAM" id="SSF56112">
    <property type="entry name" value="Protein kinase-like (PK-like)"/>
    <property type="match status" value="1"/>
</dbReference>
<sequence>MAATLPDEIPFLLLQSRYADDDDDVHATNDHQPDVSPPLAKSVGAQELGTAADLAAHIVDDDIDEDENDDDNDVVGEDEEEAGSEELAEALEWADMRDDLMNRGNSRLGFTSGLLRRPNAAGGAANRQATLQPRAANRQQRLDSHFHGGRLAAGGSSTAAVLDDPLDAFDGVSARVPTSVANVVRTTALRESAARIVSKDKSDRATVEQAIDPRTRMVLFKMLNRGLFSEINGCVSTGKEANVYHASGGDGRDLAIKIYKTSILVFKDRDRYVSGDFRFRNGYCKSNPRKMVKMWAEKEMRNLMRLRAAGINSPQPLQLRLHVLVMEFIGEDGVAAPRLRDAGLPLQRLRSAYTEMLLVLRNLYQKCRLVHADLSEYNILYHKGELYIIDVSQAVDLDHPKALDFLREDCKHVNDYFRRAGVATLTVRETFEFVVDPAINGENVDAALERLSELAASRPIDVVPEEEVAAAVFHQAYIPRRLEEVVNFERDHERLQRGGKETEGIYYTTITGMKHDGSGARLLPAVLETEAKTSTAALSDAMKPREAQSRSEVLRESSMLQKHHGKVTVSAPSCSTVDTSMEGKEVVVVVSTESHPRQMASPAAGGKAEVITAPGGSVNAGSGLVAVDEVEVREVAEAGRANRGIQQECEEGEEDEESDEEEDSGTDDDEGDGRGGGGGDGGSVAERDKDAERAARKAHKKAVKEANREKRKSKVPKHVKKAKTKGGKRK</sequence>
<comment type="similarity">
    <text evidence="3">Belongs to the protein kinase superfamily. RIO-type Ser/Thr kinase family.</text>
</comment>
<feature type="region of interest" description="Disordered" evidence="19">
    <location>
        <begin position="61"/>
        <end position="85"/>
    </location>
</feature>
<evidence type="ECO:0000256" key="10">
    <source>
        <dbReference type="ARBA" id="ARBA00022723"/>
    </source>
</evidence>
<keyword evidence="11" id="KW-0547">Nucleotide-binding</keyword>
<dbReference type="PROSITE" id="PS50011">
    <property type="entry name" value="PROTEIN_KINASE_DOM"/>
    <property type="match status" value="1"/>
</dbReference>
<dbReference type="Gene3D" id="3.30.200.20">
    <property type="entry name" value="Phosphorylase Kinase, domain 1"/>
    <property type="match status" value="1"/>
</dbReference>
<evidence type="ECO:0000256" key="9">
    <source>
        <dbReference type="ARBA" id="ARBA00022679"/>
    </source>
</evidence>
<dbReference type="GO" id="GO:0016787">
    <property type="term" value="F:hydrolase activity"/>
    <property type="evidence" value="ECO:0007669"/>
    <property type="project" value="UniProtKB-KW"/>
</dbReference>
<evidence type="ECO:0000256" key="17">
    <source>
        <dbReference type="ARBA" id="ARBA00048679"/>
    </source>
</evidence>
<comment type="catalytic activity">
    <reaction evidence="17">
        <text>L-seryl-[protein] + ATP = O-phospho-L-seryl-[protein] + ADP + H(+)</text>
        <dbReference type="Rhea" id="RHEA:17989"/>
        <dbReference type="Rhea" id="RHEA-COMP:9863"/>
        <dbReference type="Rhea" id="RHEA-COMP:11604"/>
        <dbReference type="ChEBI" id="CHEBI:15378"/>
        <dbReference type="ChEBI" id="CHEBI:29999"/>
        <dbReference type="ChEBI" id="CHEBI:30616"/>
        <dbReference type="ChEBI" id="CHEBI:83421"/>
        <dbReference type="ChEBI" id="CHEBI:456216"/>
        <dbReference type="EC" id="2.7.11.1"/>
    </reaction>
</comment>
<evidence type="ECO:0000256" key="18">
    <source>
        <dbReference type="ARBA" id="ARBA00068838"/>
    </source>
</evidence>
<dbReference type="Gene3D" id="1.10.510.10">
    <property type="entry name" value="Transferase(Phosphotransferase) domain 1"/>
    <property type="match status" value="1"/>
</dbReference>
<dbReference type="GO" id="GO:0005737">
    <property type="term" value="C:cytoplasm"/>
    <property type="evidence" value="ECO:0007669"/>
    <property type="project" value="UniProtKB-SubCell"/>
</dbReference>
<protein>
    <recommendedName>
        <fullName evidence="5">Serine/threonine-protein kinase RIO1</fullName>
        <ecNumber evidence="4">2.7.11.1</ecNumber>
    </recommendedName>
    <alternativeName>
        <fullName evidence="18">Serine/threonine-protein kinase rio1</fullName>
    </alternativeName>
</protein>
<evidence type="ECO:0000256" key="19">
    <source>
        <dbReference type="SAM" id="MobiDB-lite"/>
    </source>
</evidence>
<evidence type="ECO:0000256" key="12">
    <source>
        <dbReference type="ARBA" id="ARBA00022777"/>
    </source>
</evidence>
<keyword evidence="10" id="KW-0479">Metal-binding</keyword>
<evidence type="ECO:0000256" key="5">
    <source>
        <dbReference type="ARBA" id="ARBA00016038"/>
    </source>
</evidence>
<dbReference type="InterPro" id="IPR000687">
    <property type="entry name" value="RIO_kinase"/>
</dbReference>
<dbReference type="PROSITE" id="PS01245">
    <property type="entry name" value="RIO1"/>
    <property type="match status" value="1"/>
</dbReference>
<feature type="region of interest" description="Disordered" evidence="19">
    <location>
        <begin position="22"/>
        <end position="45"/>
    </location>
</feature>
<evidence type="ECO:0000256" key="1">
    <source>
        <dbReference type="ARBA" id="ARBA00001946"/>
    </source>
</evidence>